<evidence type="ECO:0000313" key="3">
    <source>
        <dbReference type="Proteomes" id="UP001162164"/>
    </source>
</evidence>
<reference evidence="2" key="1">
    <citation type="journal article" date="2023" name="Insect Mol. Biol.">
        <title>Genome sequencing provides insights into the evolution of gene families encoding plant cell wall-degrading enzymes in longhorned beetles.</title>
        <authorList>
            <person name="Shin N.R."/>
            <person name="Okamura Y."/>
            <person name="Kirsch R."/>
            <person name="Pauchet Y."/>
        </authorList>
    </citation>
    <scope>NUCLEOTIDE SEQUENCE</scope>
    <source>
        <strain evidence="2">MMC_N1</strain>
    </source>
</reference>
<feature type="domain" description="Fibronectin type-III" evidence="1">
    <location>
        <begin position="484"/>
        <end position="580"/>
    </location>
</feature>
<dbReference type="Proteomes" id="UP001162164">
    <property type="component" value="Unassembled WGS sequence"/>
</dbReference>
<dbReference type="EMBL" id="JAPWTJ010000019">
    <property type="protein sequence ID" value="KAJ8985136.1"/>
    <property type="molecule type" value="Genomic_DNA"/>
</dbReference>
<evidence type="ECO:0000259" key="1">
    <source>
        <dbReference type="PROSITE" id="PS50853"/>
    </source>
</evidence>
<dbReference type="InterPro" id="IPR036116">
    <property type="entry name" value="FN3_sf"/>
</dbReference>
<sequence length="580" mass="65984">PQSPWNVFLSTNGTLTWTPSPHETCELAYYIVHIVLYYSDPVEEWEYEVAELTMDASHLEKCQWFAFQVSAVSIDGVRGSAGVIDQVTPPPSEADLTLDYLNATSSGRHIYLQWGLPEEWASCAYRYRVAAYNEDDDTVVDRYGIMNTMTVIGLIPCAQYTFSVTAIFNLEEEGPPLVVRHAAPEVGGETTIPNLLDLDVTSTSINLTLELESLQVNRCPIYNLDVDASPWFNTSYQITDQESRTPFSISWTDLRADSLYYLRPSTVRNLRLSANNTLSWDPPLNENCEIAHYLVYVLLLDSDPAQYWTYDVTERSLDTSHLEGMSKIFISDKASVHGQRGGVCGTYQHRYSTTICSYNLLSWTYWLARRRSERYELSDLFLAIQYVQEKANLEINYVNVTTSERNVVLEWALDQEWSSCAQRYRIVLYNEDDDAATDLYTSSNSLTVSSLIPCATYTITVRAIFNLEEEGPPYVVKQDAPEFVTDTPTLLDYKVTSTSIDLTFRLQTLENNRCPIYSLDVNASPWFNTSYQITDQNNRTPFSINLTDLTPNSLYYFRVSANNSAGVTLPFQVAFQTLEN</sequence>
<protein>
    <recommendedName>
        <fullName evidence="1">Fibronectin type-III domain-containing protein</fullName>
    </recommendedName>
</protein>
<proteinExistence type="predicted"/>
<feature type="domain" description="Fibronectin type-III" evidence="1">
    <location>
        <begin position="1"/>
        <end position="92"/>
    </location>
</feature>
<comment type="caution">
    <text evidence="2">The sequence shown here is derived from an EMBL/GenBank/DDBJ whole genome shotgun (WGS) entry which is preliminary data.</text>
</comment>
<dbReference type="SMART" id="SM00060">
    <property type="entry name" value="FN3"/>
    <property type="match status" value="5"/>
</dbReference>
<dbReference type="PANTHER" id="PTHR46957:SF3">
    <property type="entry name" value="CYTOKINE RECEPTOR"/>
    <property type="match status" value="1"/>
</dbReference>
<evidence type="ECO:0000313" key="2">
    <source>
        <dbReference type="EMBL" id="KAJ8985136.1"/>
    </source>
</evidence>
<keyword evidence="3" id="KW-1185">Reference proteome</keyword>
<gene>
    <name evidence="2" type="ORF">NQ317_012787</name>
</gene>
<accession>A0ABQ9K508</accession>
<dbReference type="InterPro" id="IPR003961">
    <property type="entry name" value="FN3_dom"/>
</dbReference>
<dbReference type="PANTHER" id="PTHR46957">
    <property type="entry name" value="CYTOKINE RECEPTOR"/>
    <property type="match status" value="1"/>
</dbReference>
<organism evidence="2 3">
    <name type="scientific">Molorchus minor</name>
    <dbReference type="NCBI Taxonomy" id="1323400"/>
    <lineage>
        <taxon>Eukaryota</taxon>
        <taxon>Metazoa</taxon>
        <taxon>Ecdysozoa</taxon>
        <taxon>Arthropoda</taxon>
        <taxon>Hexapoda</taxon>
        <taxon>Insecta</taxon>
        <taxon>Pterygota</taxon>
        <taxon>Neoptera</taxon>
        <taxon>Endopterygota</taxon>
        <taxon>Coleoptera</taxon>
        <taxon>Polyphaga</taxon>
        <taxon>Cucujiformia</taxon>
        <taxon>Chrysomeloidea</taxon>
        <taxon>Cerambycidae</taxon>
        <taxon>Lamiinae</taxon>
        <taxon>Monochamini</taxon>
        <taxon>Molorchus</taxon>
    </lineage>
</organism>
<dbReference type="Gene3D" id="2.60.40.10">
    <property type="entry name" value="Immunoglobulins"/>
    <property type="match status" value="3"/>
</dbReference>
<name>A0ABQ9K508_9CUCU</name>
<dbReference type="SUPFAM" id="SSF49265">
    <property type="entry name" value="Fibronectin type III"/>
    <property type="match status" value="3"/>
</dbReference>
<dbReference type="PROSITE" id="PS50853">
    <property type="entry name" value="FN3"/>
    <property type="match status" value="2"/>
</dbReference>
<dbReference type="InterPro" id="IPR013783">
    <property type="entry name" value="Ig-like_fold"/>
</dbReference>
<dbReference type="InterPro" id="IPR050713">
    <property type="entry name" value="RTP_Phos/Ushers"/>
</dbReference>
<dbReference type="CDD" id="cd00063">
    <property type="entry name" value="FN3"/>
    <property type="match status" value="4"/>
</dbReference>
<feature type="non-terminal residue" evidence="2">
    <location>
        <position position="1"/>
    </location>
</feature>